<keyword evidence="1" id="KW-1133">Transmembrane helix</keyword>
<proteinExistence type="predicted"/>
<evidence type="ECO:0000313" key="4">
    <source>
        <dbReference type="Proteomes" id="UP000320857"/>
    </source>
</evidence>
<protein>
    <submittedName>
        <fullName evidence="3">Uncharacterized protein</fullName>
    </submittedName>
</protein>
<reference evidence="2" key="3">
    <citation type="journal article" name="Syst. Appl. Microbiol.">
        <title>Streptomyces alkaliterrae sp. nov., isolated from an alkaline soil, and emended descriptions of Streptomyces alkaliphilus, Streptomyces calidiresistens and Streptomyces durbertensis.</title>
        <authorList>
            <person name="Swiecimska M."/>
            <person name="Golinska P."/>
            <person name="Nouioui I."/>
            <person name="Wypij M."/>
            <person name="Rai M."/>
            <person name="Sangal V."/>
            <person name="Goodfellow M."/>
        </authorList>
    </citation>
    <scope>NUCLEOTIDE SEQUENCE</scope>
    <source>
        <strain evidence="2">OF8</strain>
    </source>
</reference>
<feature type="transmembrane region" description="Helical" evidence="1">
    <location>
        <begin position="183"/>
        <end position="204"/>
    </location>
</feature>
<evidence type="ECO:0000256" key="1">
    <source>
        <dbReference type="SAM" id="Phobius"/>
    </source>
</evidence>
<evidence type="ECO:0000313" key="5">
    <source>
        <dbReference type="Proteomes" id="UP000517765"/>
    </source>
</evidence>
<keyword evidence="4" id="KW-1185">Reference proteome</keyword>
<feature type="transmembrane region" description="Helical" evidence="1">
    <location>
        <begin position="120"/>
        <end position="141"/>
    </location>
</feature>
<name>A0A5P0YZS9_9ACTN</name>
<organism evidence="3 4">
    <name type="scientific">Streptomyces alkaliterrae</name>
    <dbReference type="NCBI Taxonomy" id="2213162"/>
    <lineage>
        <taxon>Bacteria</taxon>
        <taxon>Bacillati</taxon>
        <taxon>Actinomycetota</taxon>
        <taxon>Actinomycetes</taxon>
        <taxon>Kitasatosporales</taxon>
        <taxon>Streptomycetaceae</taxon>
        <taxon>Streptomyces</taxon>
    </lineage>
</organism>
<keyword evidence="1" id="KW-0812">Transmembrane</keyword>
<feature type="transmembrane region" description="Helical" evidence="1">
    <location>
        <begin position="153"/>
        <end position="176"/>
    </location>
</feature>
<keyword evidence="1" id="KW-0472">Membrane</keyword>
<reference evidence="3 4" key="1">
    <citation type="submission" date="2019-10" db="EMBL/GenBank/DDBJ databases">
        <title>Streptomyces sp. nov., a novel actinobacterium isolated from alkaline environment.</title>
        <authorList>
            <person name="Golinska P."/>
        </authorList>
    </citation>
    <scope>NUCLEOTIDE SEQUENCE [LARGE SCALE GENOMIC DNA]</scope>
    <source>
        <strain evidence="3 4">OF1</strain>
    </source>
</reference>
<dbReference type="EMBL" id="JABJXA010000082">
    <property type="protein sequence ID" value="MBB1260141.1"/>
    <property type="molecule type" value="Genomic_DNA"/>
</dbReference>
<accession>A0A5P0YZS9</accession>
<dbReference type="Proteomes" id="UP000517765">
    <property type="component" value="Unassembled WGS sequence"/>
</dbReference>
<feature type="transmembrane region" description="Helical" evidence="1">
    <location>
        <begin position="216"/>
        <end position="242"/>
    </location>
</feature>
<dbReference type="AlphaFoldDB" id="A0A5P0YZS9"/>
<dbReference type="Proteomes" id="UP000320857">
    <property type="component" value="Unassembled WGS sequence"/>
</dbReference>
<evidence type="ECO:0000313" key="3">
    <source>
        <dbReference type="EMBL" id="MQS04279.1"/>
    </source>
</evidence>
<dbReference type="EMBL" id="VJYK02000264">
    <property type="protein sequence ID" value="MQS04279.1"/>
    <property type="molecule type" value="Genomic_DNA"/>
</dbReference>
<dbReference type="RefSeq" id="WP_143650090.1">
    <property type="nucleotide sequence ID" value="NZ_JABJXA010000082.1"/>
</dbReference>
<comment type="caution">
    <text evidence="3">The sequence shown here is derived from an EMBL/GenBank/DDBJ whole genome shotgun (WGS) entry which is preliminary data.</text>
</comment>
<reference evidence="5" key="2">
    <citation type="submission" date="2020-05" db="EMBL/GenBank/DDBJ databases">
        <title>Classification of alakaliphilic streptomycetes isolated from an alkaline soil next to Lonar Crater, India and a proposal for the recognition of Streptomyces alkaliterrae sp. nov.</title>
        <authorList>
            <person name="Golinska P."/>
        </authorList>
    </citation>
    <scope>NUCLEOTIDE SEQUENCE [LARGE SCALE GENOMIC DNA]</scope>
    <source>
        <strain evidence="5">OF8</strain>
    </source>
</reference>
<evidence type="ECO:0000313" key="2">
    <source>
        <dbReference type="EMBL" id="MBB1260141.1"/>
    </source>
</evidence>
<sequence length="266" mass="27566">MGRDRDPGAGRAPLVDRLGRRLPRSPVNRLLTTFGALRFVGARPAHGGTSLWFHWWRWTTLGETVGFCFPAVVAVALPGVSPPALAGALLVAGALEGAVLGAAQAHVLRRALPSVEGVRWIAATAVAALFAWALALTPTVVPGGVGGWPAAVLVPAAVVAGLALLLSVGVAQWWVLRPHVPRAWLWIPANAVAWSAGLAMFALVSTPLWREGQGPVLVALIGVGAGLVMAATFAAVTGWALVRLLRRARQGAPEPERAPRGVTPGG</sequence>
<gene>
    <name evidence="3" type="ORF">FNX44_020865</name>
    <name evidence="2" type="ORF">H3147_15050</name>
</gene>
<dbReference type="OrthoDB" id="7188487at2"/>